<dbReference type="InterPro" id="IPR036113">
    <property type="entry name" value="Asp/Glu-ADT_sf_sub_c"/>
</dbReference>
<comment type="subunit">
    <text evidence="1">Heterotrimer of A, B and C subunits.</text>
</comment>
<dbReference type="GO" id="GO:0005524">
    <property type="term" value="F:ATP binding"/>
    <property type="evidence" value="ECO:0007669"/>
    <property type="project" value="UniProtKB-KW"/>
</dbReference>
<reference evidence="3" key="1">
    <citation type="submission" date="2022-09" db="EMBL/GenBank/DDBJ databases">
        <title>Haloadaptaus new haloarchaeum isolated from saline soil.</title>
        <authorList>
            <person name="Duran-Viseras A."/>
            <person name="Sanchez-Porro C."/>
            <person name="Ventosa A."/>
        </authorList>
    </citation>
    <scope>NUCLEOTIDE SEQUENCE</scope>
    <source>
        <strain evidence="3">F3-133</strain>
    </source>
</reference>
<comment type="caution">
    <text evidence="3">The sequence shown here is derived from an EMBL/GenBank/DDBJ whole genome shotgun (WGS) entry which is preliminary data.</text>
</comment>
<dbReference type="EMBL" id="RKLV01000002">
    <property type="protein sequence ID" value="MCX2818217.1"/>
    <property type="molecule type" value="Genomic_DNA"/>
</dbReference>
<name>A0A9Q4C1I1_9EURY</name>
<comment type="catalytic activity">
    <reaction evidence="1">
        <text>L-glutamyl-tRNA(Gln) + L-glutamine + ATP + H2O = L-glutaminyl-tRNA(Gln) + L-glutamate + ADP + phosphate + H(+)</text>
        <dbReference type="Rhea" id="RHEA:17521"/>
        <dbReference type="Rhea" id="RHEA-COMP:9681"/>
        <dbReference type="Rhea" id="RHEA-COMP:9684"/>
        <dbReference type="ChEBI" id="CHEBI:15377"/>
        <dbReference type="ChEBI" id="CHEBI:15378"/>
        <dbReference type="ChEBI" id="CHEBI:29985"/>
        <dbReference type="ChEBI" id="CHEBI:30616"/>
        <dbReference type="ChEBI" id="CHEBI:43474"/>
        <dbReference type="ChEBI" id="CHEBI:58359"/>
        <dbReference type="ChEBI" id="CHEBI:78520"/>
        <dbReference type="ChEBI" id="CHEBI:78521"/>
        <dbReference type="ChEBI" id="CHEBI:456216"/>
    </reaction>
</comment>
<comment type="catalytic activity">
    <reaction evidence="1">
        <text>L-aspartyl-tRNA(Asn) + L-glutamine + ATP + H2O = L-asparaginyl-tRNA(Asn) + L-glutamate + ADP + phosphate + 2 H(+)</text>
        <dbReference type="Rhea" id="RHEA:14513"/>
        <dbReference type="Rhea" id="RHEA-COMP:9674"/>
        <dbReference type="Rhea" id="RHEA-COMP:9677"/>
        <dbReference type="ChEBI" id="CHEBI:15377"/>
        <dbReference type="ChEBI" id="CHEBI:15378"/>
        <dbReference type="ChEBI" id="CHEBI:29985"/>
        <dbReference type="ChEBI" id="CHEBI:30616"/>
        <dbReference type="ChEBI" id="CHEBI:43474"/>
        <dbReference type="ChEBI" id="CHEBI:58359"/>
        <dbReference type="ChEBI" id="CHEBI:78515"/>
        <dbReference type="ChEBI" id="CHEBI:78516"/>
        <dbReference type="ChEBI" id="CHEBI:456216"/>
    </reaction>
</comment>
<keyword evidence="1" id="KW-0436">Ligase</keyword>
<dbReference type="RefSeq" id="WP_266085934.1">
    <property type="nucleotide sequence ID" value="NZ_RKLV01000002.1"/>
</dbReference>
<feature type="region of interest" description="Disordered" evidence="2">
    <location>
        <begin position="62"/>
        <end position="94"/>
    </location>
</feature>
<organism evidence="3 4">
    <name type="scientific">Halorutilus salinus</name>
    <dbReference type="NCBI Taxonomy" id="2487751"/>
    <lineage>
        <taxon>Archaea</taxon>
        <taxon>Methanobacteriati</taxon>
        <taxon>Methanobacteriota</taxon>
        <taxon>Stenosarchaea group</taxon>
        <taxon>Halobacteria</taxon>
        <taxon>Halorutilales</taxon>
        <taxon>Halorutilaceae</taxon>
        <taxon>Halorutilus</taxon>
    </lineage>
</organism>
<keyword evidence="4" id="KW-1185">Reference proteome</keyword>
<dbReference type="SUPFAM" id="SSF141000">
    <property type="entry name" value="Glu-tRNAGln amidotransferase C subunit"/>
    <property type="match status" value="1"/>
</dbReference>
<comment type="function">
    <text evidence="1">Allows the formation of correctly charged Asn-tRNA(Asn) or Gln-tRNA(Gln) through the transamidation of misacylated Asp-tRNA(Asn) or Glu-tRNA(Gln) in organisms which lack either or both of asparaginyl-tRNA or glutaminyl-tRNA synthetases. The reaction takes place in the presence of glutamine and ATP through an activated phospho-Asp-tRNA(Asn) or phospho-Glu-tRNA(Gln).</text>
</comment>
<dbReference type="Gene3D" id="1.10.20.60">
    <property type="entry name" value="Glu-tRNAGln amidotransferase C subunit, N-terminal domain"/>
    <property type="match status" value="1"/>
</dbReference>
<evidence type="ECO:0000313" key="4">
    <source>
        <dbReference type="Proteomes" id="UP001149411"/>
    </source>
</evidence>
<dbReference type="GO" id="GO:0070681">
    <property type="term" value="P:glutaminyl-tRNAGln biosynthesis via transamidation"/>
    <property type="evidence" value="ECO:0007669"/>
    <property type="project" value="TreeGrafter"/>
</dbReference>
<dbReference type="HAMAP" id="MF_00122">
    <property type="entry name" value="GatC"/>
    <property type="match status" value="1"/>
</dbReference>
<comment type="similarity">
    <text evidence="1">Belongs to the GatC family.</text>
</comment>
<dbReference type="GO" id="GO:0006450">
    <property type="term" value="P:regulation of translational fidelity"/>
    <property type="evidence" value="ECO:0007669"/>
    <property type="project" value="InterPro"/>
</dbReference>
<accession>A0A9Q4C1I1</accession>
<dbReference type="Pfam" id="PF02686">
    <property type="entry name" value="GatC"/>
    <property type="match status" value="1"/>
</dbReference>
<keyword evidence="1" id="KW-0067">ATP-binding</keyword>
<sequence length="94" mass="10432">MEDTERIDSEDVEHVAELARVRLTDDEAEGFVDGFNDVLGYFETLDDVPDDVEAEDDYQNVLRADEPEPSLSQEEALSNADGTEEGYFVGPSVS</sequence>
<dbReference type="GO" id="GO:0006412">
    <property type="term" value="P:translation"/>
    <property type="evidence" value="ECO:0007669"/>
    <property type="project" value="UniProtKB-UniRule"/>
</dbReference>
<evidence type="ECO:0000256" key="1">
    <source>
        <dbReference type="HAMAP-Rule" id="MF_00122"/>
    </source>
</evidence>
<dbReference type="EC" id="6.3.5.-" evidence="1"/>
<dbReference type="PANTHER" id="PTHR15004">
    <property type="entry name" value="GLUTAMYL-TRNA(GLN) AMIDOTRANSFERASE SUBUNIT C, MITOCHONDRIAL"/>
    <property type="match status" value="1"/>
</dbReference>
<dbReference type="InterPro" id="IPR003837">
    <property type="entry name" value="GatC"/>
</dbReference>
<evidence type="ECO:0000313" key="3">
    <source>
        <dbReference type="EMBL" id="MCX2818217.1"/>
    </source>
</evidence>
<evidence type="ECO:0000256" key="2">
    <source>
        <dbReference type="SAM" id="MobiDB-lite"/>
    </source>
</evidence>
<gene>
    <name evidence="1 3" type="primary">gatC</name>
    <name evidence="3" type="ORF">EGH25_02480</name>
</gene>
<dbReference type="NCBIfam" id="TIGR00135">
    <property type="entry name" value="gatC"/>
    <property type="match status" value="1"/>
</dbReference>
<keyword evidence="1" id="KW-0547">Nucleotide-binding</keyword>
<dbReference type="GO" id="GO:0050567">
    <property type="term" value="F:glutaminyl-tRNA synthase (glutamine-hydrolyzing) activity"/>
    <property type="evidence" value="ECO:0007669"/>
    <property type="project" value="UniProtKB-UniRule"/>
</dbReference>
<proteinExistence type="inferred from homology"/>
<dbReference type="Proteomes" id="UP001149411">
    <property type="component" value="Unassembled WGS sequence"/>
</dbReference>
<dbReference type="PANTHER" id="PTHR15004:SF0">
    <property type="entry name" value="GLUTAMYL-TRNA(GLN) AMIDOTRANSFERASE SUBUNIT C, MITOCHONDRIAL"/>
    <property type="match status" value="1"/>
</dbReference>
<keyword evidence="1" id="KW-0648">Protein biosynthesis</keyword>
<protein>
    <recommendedName>
        <fullName evidence="1">Aspartyl/glutamyl-tRNA(Asn/Gln) amidotransferase subunit C</fullName>
        <shortName evidence="1">Asp/Glu-ADT subunit C</shortName>
        <ecNumber evidence="1">6.3.5.-</ecNumber>
    </recommendedName>
</protein>
<dbReference type="AlphaFoldDB" id="A0A9Q4C1I1"/>